<reference evidence="2" key="1">
    <citation type="journal article" date="2014" name="Genome Announc.">
        <title>Draft genome sequence of Weissella oryzae SG25T, isolated from fermented rice grains.</title>
        <authorList>
            <person name="Tanizawa Y."/>
            <person name="Fujisawa T."/>
            <person name="Mochizuki T."/>
            <person name="Kaminuma E."/>
            <person name="Suzuki Y."/>
            <person name="Nakamura Y."/>
            <person name="Tohno M."/>
        </authorList>
    </citation>
    <scope>NUCLEOTIDE SEQUENCE [LARGE SCALE GENOMIC DNA]</scope>
    <source>
        <strain evidence="2">DSM 25784 / JCM 18191 / LMG 30913 / SG25</strain>
    </source>
</reference>
<name>A0A069D1E9_WEIOS</name>
<accession>A0A069D1E9</accession>
<dbReference type="EMBL" id="DF820491">
    <property type="protein sequence ID" value="GAK31181.1"/>
    <property type="molecule type" value="Genomic_DNA"/>
</dbReference>
<dbReference type="eggNOG" id="COG0438">
    <property type="taxonomic scope" value="Bacteria"/>
</dbReference>
<organism evidence="1 2">
    <name type="scientific">Weissella oryzae (strain DSM 25784 / JCM 18191 / LMG 30913 / SG25)</name>
    <dbReference type="NCBI Taxonomy" id="1329250"/>
    <lineage>
        <taxon>Bacteria</taxon>
        <taxon>Bacillati</taxon>
        <taxon>Bacillota</taxon>
        <taxon>Bacilli</taxon>
        <taxon>Lactobacillales</taxon>
        <taxon>Lactobacillaceae</taxon>
        <taxon>Weissella</taxon>
    </lineage>
</organism>
<keyword evidence="2" id="KW-1185">Reference proteome</keyword>
<proteinExistence type="predicted"/>
<sequence length="442" mass="50496">MKVNIFDFYNEQTQTLLQSLKTANLERSSLFVHYRGELPDGALNPFTYFTGISESNRLGRFFNQVTIPTFYEIRHADGLGASIEFLRQTVGRINYRRKGYRLVDSVDWYSKPDNKELIKKDLYNIAGDHYATTFYNAGQAYVTEYYRDGVAVIVENLQTQTIQLNYQNQLHFFDNLTQFFLYFLKAADITVTSSYINSLSYPLFISEAIAQKPNATLFWQEPMGENVPGNMANELKQPRALRQIVFDKQAYLEKVTGLYPDTTIELAYLSPIGVFKRQTAYRKNAFVLTNSDNMPGLETILSTFPELMVTVAAQTNMSEKLLNIGEKYTNLHLIPSISDAHLTKELEKADIYLDINAGNKVGDILKRAYQSQMLILSLAKVKQNNYRSLVFEDTKTICDAIASALNKQADWRKMLKQLIEQGGKQSTVADYQQALTKVEIEA</sequence>
<evidence type="ECO:0008006" key="3">
    <source>
        <dbReference type="Google" id="ProtNLM"/>
    </source>
</evidence>
<dbReference type="Proteomes" id="UP000030643">
    <property type="component" value="Unassembled WGS sequence"/>
</dbReference>
<dbReference type="RefSeq" id="WP_027699193.1">
    <property type="nucleotide sequence ID" value="NZ_DF820491.1"/>
</dbReference>
<evidence type="ECO:0000313" key="1">
    <source>
        <dbReference type="EMBL" id="GAK31181.1"/>
    </source>
</evidence>
<evidence type="ECO:0000313" key="2">
    <source>
        <dbReference type="Proteomes" id="UP000030643"/>
    </source>
</evidence>
<gene>
    <name evidence="1" type="ORF">WOSG25_080130</name>
</gene>
<dbReference type="AlphaFoldDB" id="A0A069D1E9"/>
<dbReference type="OrthoDB" id="2136618at2"/>
<dbReference type="STRING" id="1329250.WOSG25_080130"/>
<protein>
    <recommendedName>
        <fullName evidence="3">UDP-N-acetylglucosamine--peptide N-acetylglucosaminyltransferase stabilizing protein GtfB</fullName>
    </recommendedName>
</protein>